<comment type="similarity">
    <text evidence="2 8">Belongs to the complex I subunit 4L family.</text>
</comment>
<name>A0ABP9RGW4_9GAMM</name>
<evidence type="ECO:0000256" key="4">
    <source>
        <dbReference type="ARBA" id="ARBA00022692"/>
    </source>
</evidence>
<dbReference type="InterPro" id="IPR039428">
    <property type="entry name" value="NUOK/Mnh_C1-like"/>
</dbReference>
<evidence type="ECO:0000313" key="9">
    <source>
        <dbReference type="EMBL" id="GAA5176723.1"/>
    </source>
</evidence>
<protein>
    <recommendedName>
        <fullName evidence="8">NADH-quinone oxidoreductase subunit K</fullName>
        <ecNumber evidence="8">7.1.1.-</ecNumber>
    </recommendedName>
    <alternativeName>
        <fullName evidence="8">NADH dehydrogenase I subunit K</fullName>
    </alternativeName>
    <alternativeName>
        <fullName evidence="8">NDH-1 subunit K</fullName>
    </alternativeName>
</protein>
<feature type="transmembrane region" description="Helical" evidence="8">
    <location>
        <begin position="6"/>
        <end position="25"/>
    </location>
</feature>
<evidence type="ECO:0000256" key="3">
    <source>
        <dbReference type="ARBA" id="ARBA00022448"/>
    </source>
</evidence>
<reference evidence="10" key="1">
    <citation type="journal article" date="2019" name="Int. J. Syst. Evol. Microbiol.">
        <title>The Global Catalogue of Microorganisms (GCM) 10K type strain sequencing project: providing services to taxonomists for standard genome sequencing and annotation.</title>
        <authorList>
            <consortium name="The Broad Institute Genomics Platform"/>
            <consortium name="The Broad Institute Genome Sequencing Center for Infectious Disease"/>
            <person name="Wu L."/>
            <person name="Ma J."/>
        </authorList>
    </citation>
    <scope>NUCLEOTIDE SEQUENCE [LARGE SCALE GENOMIC DNA]</scope>
    <source>
        <strain evidence="10">JCM 18472</strain>
    </source>
</reference>
<evidence type="ECO:0000256" key="1">
    <source>
        <dbReference type="ARBA" id="ARBA00004141"/>
    </source>
</evidence>
<dbReference type="RefSeq" id="WP_031384932.1">
    <property type="nucleotide sequence ID" value="NZ_BAABKI010000023.1"/>
</dbReference>
<dbReference type="PANTHER" id="PTHR11434:SF16">
    <property type="entry name" value="NADH-UBIQUINONE OXIDOREDUCTASE CHAIN 4L"/>
    <property type="match status" value="1"/>
</dbReference>
<comment type="function">
    <text evidence="8">NDH-1 shuttles electrons from NADH, via FMN and iron-sulfur (Fe-S) centers, to quinones in the respiratory chain. The immediate electron acceptor for the enzyme in this species is believed to be ubiquinone. Couples the redox reaction to proton translocation (for every two electrons transferred, four hydrogen ions are translocated across the cytoplasmic membrane), and thus conserves the redox energy in a proton gradient.</text>
</comment>
<dbReference type="EMBL" id="BAABKI010000023">
    <property type="protein sequence ID" value="GAA5176723.1"/>
    <property type="molecule type" value="Genomic_DNA"/>
</dbReference>
<sequence length="102" mass="10863">MNGIPMEHGLVLAAILFALGFAGLITRRNMVFVLMSLEVMLNAAALAFIVGGAAWGQPEGQTMYLLVITLAAAEASVGLALLIQLHHRFKSLDVDAANRMRG</sequence>
<proteinExistence type="inferred from homology"/>
<keyword evidence="8" id="KW-1278">Translocase</keyword>
<evidence type="ECO:0000256" key="7">
    <source>
        <dbReference type="ARBA" id="ARBA00023136"/>
    </source>
</evidence>
<keyword evidence="8" id="KW-0520">NAD</keyword>
<evidence type="ECO:0000256" key="2">
    <source>
        <dbReference type="ARBA" id="ARBA00010519"/>
    </source>
</evidence>
<dbReference type="Proteomes" id="UP001500074">
    <property type="component" value="Unassembled WGS sequence"/>
</dbReference>
<evidence type="ECO:0000313" key="10">
    <source>
        <dbReference type="Proteomes" id="UP001500074"/>
    </source>
</evidence>
<accession>A0ABP9RGW4</accession>
<comment type="subunit">
    <text evidence="8">NDH-1 is composed of 14 different subunits. Subunits NuoA, H, J, K, L, M, N constitute the membrane sector of the complex.</text>
</comment>
<keyword evidence="8" id="KW-1003">Cell membrane</keyword>
<keyword evidence="5 8" id="KW-0874">Quinone</keyword>
<comment type="caution">
    <text evidence="9">The sequence shown here is derived from an EMBL/GenBank/DDBJ whole genome shotgun (WGS) entry which is preliminary data.</text>
</comment>
<dbReference type="NCBIfam" id="NF004320">
    <property type="entry name" value="PRK05715.1-2"/>
    <property type="match status" value="1"/>
</dbReference>
<dbReference type="Gene3D" id="1.10.287.3510">
    <property type="match status" value="1"/>
</dbReference>
<feature type="transmembrane region" description="Helical" evidence="8">
    <location>
        <begin position="62"/>
        <end position="83"/>
    </location>
</feature>
<keyword evidence="8" id="KW-0830">Ubiquinone</keyword>
<dbReference type="Pfam" id="PF00420">
    <property type="entry name" value="Oxidored_q2"/>
    <property type="match status" value="1"/>
</dbReference>
<dbReference type="HAMAP" id="MF_01456">
    <property type="entry name" value="NDH1_NuoK"/>
    <property type="match status" value="1"/>
</dbReference>
<dbReference type="InterPro" id="IPR001133">
    <property type="entry name" value="NADH_UbQ_OxRdtase_chain4L/K"/>
</dbReference>
<feature type="transmembrane region" description="Helical" evidence="8">
    <location>
        <begin position="32"/>
        <end position="56"/>
    </location>
</feature>
<evidence type="ECO:0000256" key="6">
    <source>
        <dbReference type="ARBA" id="ARBA00022989"/>
    </source>
</evidence>
<keyword evidence="6 8" id="KW-1133">Transmembrane helix</keyword>
<keyword evidence="3 8" id="KW-0813">Transport</keyword>
<gene>
    <name evidence="9" type="primary">nuoK_1</name>
    <name evidence="8" type="synonym">nuoK</name>
    <name evidence="9" type="ORF">GCM10023342_22820</name>
</gene>
<comment type="catalytic activity">
    <reaction evidence="8">
        <text>a quinone + NADH + 5 H(+)(in) = a quinol + NAD(+) + 4 H(+)(out)</text>
        <dbReference type="Rhea" id="RHEA:57888"/>
        <dbReference type="ChEBI" id="CHEBI:15378"/>
        <dbReference type="ChEBI" id="CHEBI:24646"/>
        <dbReference type="ChEBI" id="CHEBI:57540"/>
        <dbReference type="ChEBI" id="CHEBI:57945"/>
        <dbReference type="ChEBI" id="CHEBI:132124"/>
    </reaction>
</comment>
<evidence type="ECO:0000256" key="5">
    <source>
        <dbReference type="ARBA" id="ARBA00022719"/>
    </source>
</evidence>
<dbReference type="EC" id="7.1.1.-" evidence="8"/>
<keyword evidence="4 8" id="KW-0812">Transmembrane</keyword>
<keyword evidence="10" id="KW-1185">Reference proteome</keyword>
<evidence type="ECO:0000256" key="8">
    <source>
        <dbReference type="HAMAP-Rule" id="MF_01456"/>
    </source>
</evidence>
<comment type="subcellular location">
    <subcellularLocation>
        <location evidence="8">Cell membrane</location>
        <topology evidence="8">Multi-pass membrane protein</topology>
    </subcellularLocation>
    <subcellularLocation>
        <location evidence="1">Membrane</location>
        <topology evidence="1">Multi-pass membrane protein</topology>
    </subcellularLocation>
</comment>
<organism evidence="9 10">
    <name type="scientific">Modicisalibacter zincidurans</name>
    <dbReference type="NCBI Taxonomy" id="1178777"/>
    <lineage>
        <taxon>Bacteria</taxon>
        <taxon>Pseudomonadati</taxon>
        <taxon>Pseudomonadota</taxon>
        <taxon>Gammaproteobacteria</taxon>
        <taxon>Oceanospirillales</taxon>
        <taxon>Halomonadaceae</taxon>
        <taxon>Modicisalibacter</taxon>
    </lineage>
</organism>
<dbReference type="PANTHER" id="PTHR11434">
    <property type="entry name" value="NADH-UBIQUINONE OXIDOREDUCTASE SUBUNIT ND4L"/>
    <property type="match status" value="1"/>
</dbReference>
<keyword evidence="7 8" id="KW-0472">Membrane</keyword>
<dbReference type="NCBIfam" id="NF004319">
    <property type="entry name" value="PRK05715.1-1"/>
    <property type="match status" value="1"/>
</dbReference>